<reference evidence="2" key="1">
    <citation type="submission" date="2022-04" db="EMBL/GenBank/DDBJ databases">
        <title>Carnegiea gigantea Genome sequencing and assembly v2.</title>
        <authorList>
            <person name="Copetti D."/>
            <person name="Sanderson M.J."/>
            <person name="Burquez A."/>
            <person name="Wojciechowski M.F."/>
        </authorList>
    </citation>
    <scope>NUCLEOTIDE SEQUENCE</scope>
    <source>
        <strain evidence="2">SGP5-SGP5p</strain>
        <tissue evidence="2">Aerial part</tissue>
    </source>
</reference>
<dbReference type="InterPro" id="IPR051681">
    <property type="entry name" value="Ser/Thr_Kinases-Pseudokinases"/>
</dbReference>
<evidence type="ECO:0000313" key="3">
    <source>
        <dbReference type="Proteomes" id="UP001153076"/>
    </source>
</evidence>
<dbReference type="Gene3D" id="1.10.510.10">
    <property type="entry name" value="Transferase(Phosphotransferase) domain 1"/>
    <property type="match status" value="1"/>
</dbReference>
<evidence type="ECO:0000259" key="1">
    <source>
        <dbReference type="PROSITE" id="PS50011"/>
    </source>
</evidence>
<protein>
    <recommendedName>
        <fullName evidence="1">Protein kinase domain-containing protein</fullName>
    </recommendedName>
</protein>
<dbReference type="PANTHER" id="PTHR44329:SF197">
    <property type="entry name" value="PROTEIN KINASE DOMAIN-CONTAINING PROTEIN"/>
    <property type="match status" value="1"/>
</dbReference>
<organism evidence="2 3">
    <name type="scientific">Carnegiea gigantea</name>
    <dbReference type="NCBI Taxonomy" id="171969"/>
    <lineage>
        <taxon>Eukaryota</taxon>
        <taxon>Viridiplantae</taxon>
        <taxon>Streptophyta</taxon>
        <taxon>Embryophyta</taxon>
        <taxon>Tracheophyta</taxon>
        <taxon>Spermatophyta</taxon>
        <taxon>Magnoliopsida</taxon>
        <taxon>eudicotyledons</taxon>
        <taxon>Gunneridae</taxon>
        <taxon>Pentapetalae</taxon>
        <taxon>Caryophyllales</taxon>
        <taxon>Cactineae</taxon>
        <taxon>Cactaceae</taxon>
        <taxon>Cactoideae</taxon>
        <taxon>Echinocereeae</taxon>
        <taxon>Carnegiea</taxon>
    </lineage>
</organism>
<accession>A0A9Q1GY51</accession>
<dbReference type="Proteomes" id="UP001153076">
    <property type="component" value="Unassembled WGS sequence"/>
</dbReference>
<name>A0A9Q1GY51_9CARY</name>
<gene>
    <name evidence="2" type="ORF">Cgig2_030087</name>
</gene>
<dbReference type="OrthoDB" id="4062651at2759"/>
<dbReference type="InterPro" id="IPR000719">
    <property type="entry name" value="Prot_kinase_dom"/>
</dbReference>
<dbReference type="SUPFAM" id="SSF56112">
    <property type="entry name" value="Protein kinase-like (PK-like)"/>
    <property type="match status" value="1"/>
</dbReference>
<dbReference type="Pfam" id="PF00069">
    <property type="entry name" value="Pkinase"/>
    <property type="match status" value="1"/>
</dbReference>
<feature type="domain" description="Protein kinase" evidence="1">
    <location>
        <begin position="1"/>
        <end position="180"/>
    </location>
</feature>
<comment type="caution">
    <text evidence="2">The sequence shown here is derived from an EMBL/GenBank/DDBJ whole genome shotgun (WGS) entry which is preliminary data.</text>
</comment>
<dbReference type="PANTHER" id="PTHR44329">
    <property type="entry name" value="SERINE/THREONINE-PROTEIN KINASE TNNI3K-RELATED"/>
    <property type="match status" value="1"/>
</dbReference>
<dbReference type="AlphaFoldDB" id="A0A9Q1GY51"/>
<dbReference type="PROSITE" id="PS50011">
    <property type="entry name" value="PROTEIN_KINASE_DOM"/>
    <property type="match status" value="1"/>
</dbReference>
<keyword evidence="3" id="KW-1185">Reference proteome</keyword>
<dbReference type="GO" id="GO:0005524">
    <property type="term" value="F:ATP binding"/>
    <property type="evidence" value="ECO:0007669"/>
    <property type="project" value="InterPro"/>
</dbReference>
<dbReference type="EMBL" id="JAKOGI010001256">
    <property type="protein sequence ID" value="KAJ8426668.1"/>
    <property type="molecule type" value="Genomic_DNA"/>
</dbReference>
<dbReference type="InterPro" id="IPR011009">
    <property type="entry name" value="Kinase-like_dom_sf"/>
</dbReference>
<proteinExistence type="predicted"/>
<evidence type="ECO:0000313" key="2">
    <source>
        <dbReference type="EMBL" id="KAJ8426668.1"/>
    </source>
</evidence>
<sequence length="180" mass="20452">MPVQDFYRMRKEKGFTKETGEGLGRESGESGTERGRNIIMYWHIFNIIFKLNSNGKVGNGNILRDDTGHLKVADFGVSKVLKVSKTVKEDRPVPGQETSWRYVAPEVLRKEEYDTKVDVFSFALIFQEDRFRFALSSCSVVFQMIEGCPPFASKPEEEVPTAYCSNERPPFRAPAKSSPN</sequence>
<dbReference type="GO" id="GO:0004674">
    <property type="term" value="F:protein serine/threonine kinase activity"/>
    <property type="evidence" value="ECO:0007669"/>
    <property type="project" value="TreeGrafter"/>
</dbReference>